<evidence type="ECO:0000256" key="2">
    <source>
        <dbReference type="ARBA" id="ARBA00004401"/>
    </source>
</evidence>
<evidence type="ECO:0000256" key="5">
    <source>
        <dbReference type="ARBA" id="ARBA00022670"/>
    </source>
</evidence>
<dbReference type="GO" id="GO:0005886">
    <property type="term" value="C:plasma membrane"/>
    <property type="evidence" value="ECO:0007669"/>
    <property type="project" value="UniProtKB-SubCell"/>
</dbReference>
<evidence type="ECO:0000259" key="9">
    <source>
        <dbReference type="Pfam" id="PF10502"/>
    </source>
</evidence>
<dbReference type="Gene3D" id="2.10.109.10">
    <property type="entry name" value="Umud Fragment, subunit A"/>
    <property type="match status" value="1"/>
</dbReference>
<dbReference type="InterPro" id="IPR036286">
    <property type="entry name" value="LexA/Signal_pep-like_sf"/>
</dbReference>
<keyword evidence="8" id="KW-0812">Transmembrane</keyword>
<comment type="catalytic activity">
    <reaction evidence="1 8">
        <text>Cleavage of hydrophobic, N-terminal signal or leader sequences from secreted and periplasmic proteins.</text>
        <dbReference type="EC" id="3.4.21.89"/>
    </reaction>
</comment>
<keyword evidence="8" id="KW-1133">Transmembrane helix</keyword>
<keyword evidence="5 8" id="KW-0645">Protease</keyword>
<dbReference type="PROSITE" id="PS00761">
    <property type="entry name" value="SPASE_I_3"/>
    <property type="match status" value="1"/>
</dbReference>
<dbReference type="RefSeq" id="WP_055283280.1">
    <property type="nucleotide sequence ID" value="NZ_CZAY01000012.1"/>
</dbReference>
<dbReference type="GO" id="GO:0006465">
    <property type="term" value="P:signal peptide processing"/>
    <property type="evidence" value="ECO:0007669"/>
    <property type="project" value="InterPro"/>
</dbReference>
<organism evidence="10 11">
    <name type="scientific">Dorea longicatena</name>
    <dbReference type="NCBI Taxonomy" id="88431"/>
    <lineage>
        <taxon>Bacteria</taxon>
        <taxon>Bacillati</taxon>
        <taxon>Bacillota</taxon>
        <taxon>Clostridia</taxon>
        <taxon>Lachnospirales</taxon>
        <taxon>Lachnospiraceae</taxon>
        <taxon>Dorea</taxon>
    </lineage>
</organism>
<dbReference type="OrthoDB" id="9802919at2"/>
<dbReference type="EC" id="3.4.21.89" evidence="4 8"/>
<dbReference type="Proteomes" id="UP000095485">
    <property type="component" value="Unassembled WGS sequence"/>
</dbReference>
<feature type="active site" evidence="7">
    <location>
        <position position="61"/>
    </location>
</feature>
<keyword evidence="6 8" id="KW-0378">Hydrolase</keyword>
<dbReference type="PRINTS" id="PR00727">
    <property type="entry name" value="LEADERPTASE"/>
</dbReference>
<dbReference type="InterPro" id="IPR019758">
    <property type="entry name" value="Pept_S26A_signal_pept_1_CS"/>
</dbReference>
<gene>
    <name evidence="10" type="primary">sipS_4</name>
    <name evidence="10" type="ORF">ERS852526_01766</name>
</gene>
<proteinExistence type="inferred from homology"/>
<accession>A0A174QEG9</accession>
<dbReference type="GO" id="GO:0009003">
    <property type="term" value="F:signal peptidase activity"/>
    <property type="evidence" value="ECO:0007669"/>
    <property type="project" value="UniProtKB-EC"/>
</dbReference>
<dbReference type="Pfam" id="PF10502">
    <property type="entry name" value="Peptidase_S26"/>
    <property type="match status" value="1"/>
</dbReference>
<protein>
    <recommendedName>
        <fullName evidence="4 8">Signal peptidase I</fullName>
        <ecNumber evidence="4 8">3.4.21.89</ecNumber>
    </recommendedName>
</protein>
<dbReference type="CDD" id="cd06530">
    <property type="entry name" value="S26_SPase_I"/>
    <property type="match status" value="1"/>
</dbReference>
<dbReference type="PANTHER" id="PTHR43390">
    <property type="entry name" value="SIGNAL PEPTIDASE I"/>
    <property type="match status" value="1"/>
</dbReference>
<sequence length="185" mass="21017">MEIDAIKKKVLEDVDPETRRKKKKEMRVQRLIVTLQFLGIAAVVILIFYILMGISTVDGNSMYPTLHDKNIVIYNRRCKEYKAGDIVAIARPSGEDYVKRVIAVAGDMVNIQDGKVYVNGEEVRYDGEIGTTEKKSSKITYPLRVGDKEVFVLGDNREVSRDSREIGTVKVSDIEGKIEWYMGRP</sequence>
<evidence type="ECO:0000256" key="6">
    <source>
        <dbReference type="ARBA" id="ARBA00022801"/>
    </source>
</evidence>
<dbReference type="PANTHER" id="PTHR43390:SF1">
    <property type="entry name" value="CHLOROPLAST PROCESSING PEPTIDASE"/>
    <property type="match status" value="1"/>
</dbReference>
<evidence type="ECO:0000256" key="4">
    <source>
        <dbReference type="ARBA" id="ARBA00013208"/>
    </source>
</evidence>
<dbReference type="InterPro" id="IPR019756">
    <property type="entry name" value="Pept_S26A_signal_pept_1_Ser-AS"/>
</dbReference>
<evidence type="ECO:0000256" key="8">
    <source>
        <dbReference type="RuleBase" id="RU362042"/>
    </source>
</evidence>
<dbReference type="GO" id="GO:0004252">
    <property type="term" value="F:serine-type endopeptidase activity"/>
    <property type="evidence" value="ECO:0007669"/>
    <property type="project" value="InterPro"/>
</dbReference>
<dbReference type="AlphaFoldDB" id="A0A174QEG9"/>
<reference evidence="10 11" key="1">
    <citation type="submission" date="2015-09" db="EMBL/GenBank/DDBJ databases">
        <authorList>
            <consortium name="Pathogen Informatics"/>
        </authorList>
    </citation>
    <scope>NUCLEOTIDE SEQUENCE [LARGE SCALE GENOMIC DNA]</scope>
    <source>
        <strain evidence="10 11">2789STDY5834914</strain>
    </source>
</reference>
<feature type="active site" evidence="7">
    <location>
        <position position="99"/>
    </location>
</feature>
<name>A0A174QEG9_9FIRM</name>
<evidence type="ECO:0000313" key="11">
    <source>
        <dbReference type="Proteomes" id="UP000095485"/>
    </source>
</evidence>
<keyword evidence="8" id="KW-0472">Membrane</keyword>
<feature type="transmembrane region" description="Helical" evidence="8">
    <location>
        <begin position="31"/>
        <end position="52"/>
    </location>
</feature>
<evidence type="ECO:0000256" key="3">
    <source>
        <dbReference type="ARBA" id="ARBA00009370"/>
    </source>
</evidence>
<dbReference type="InterPro" id="IPR019533">
    <property type="entry name" value="Peptidase_S26"/>
</dbReference>
<evidence type="ECO:0000256" key="7">
    <source>
        <dbReference type="PIRSR" id="PIRSR600223-1"/>
    </source>
</evidence>
<evidence type="ECO:0000313" key="10">
    <source>
        <dbReference type="EMBL" id="CUP70351.1"/>
    </source>
</evidence>
<dbReference type="EMBL" id="CZAY01000012">
    <property type="protein sequence ID" value="CUP70351.1"/>
    <property type="molecule type" value="Genomic_DNA"/>
</dbReference>
<dbReference type="SUPFAM" id="SSF51306">
    <property type="entry name" value="LexA/Signal peptidase"/>
    <property type="match status" value="1"/>
</dbReference>
<dbReference type="GeneID" id="96229053"/>
<dbReference type="NCBIfam" id="TIGR02227">
    <property type="entry name" value="sigpep_I_bact"/>
    <property type="match status" value="1"/>
</dbReference>
<evidence type="ECO:0000256" key="1">
    <source>
        <dbReference type="ARBA" id="ARBA00000677"/>
    </source>
</evidence>
<dbReference type="InterPro" id="IPR000223">
    <property type="entry name" value="Pept_S26A_signal_pept_1"/>
</dbReference>
<comment type="subcellular location">
    <subcellularLocation>
        <location evidence="2">Cell membrane</location>
        <topology evidence="2">Single-pass type II membrane protein</topology>
    </subcellularLocation>
    <subcellularLocation>
        <location evidence="8">Membrane</location>
        <topology evidence="8">Single-pass type II membrane protein</topology>
    </subcellularLocation>
</comment>
<comment type="similarity">
    <text evidence="3 8">Belongs to the peptidase S26 family.</text>
</comment>
<feature type="domain" description="Peptidase S26" evidence="9">
    <location>
        <begin position="36"/>
        <end position="180"/>
    </location>
</feature>
<dbReference type="PROSITE" id="PS00501">
    <property type="entry name" value="SPASE_I_1"/>
    <property type="match status" value="1"/>
</dbReference>